<evidence type="ECO:0000313" key="1">
    <source>
        <dbReference type="EMBL" id="MPM39040.1"/>
    </source>
</evidence>
<comment type="caution">
    <text evidence="1">The sequence shown here is derived from an EMBL/GenBank/DDBJ whole genome shotgun (WGS) entry which is preliminary data.</text>
</comment>
<proteinExistence type="predicted"/>
<sequence length="81" mass="8750">MKVVVLGKEHLSGIGKKSGKPYDSNVVHIRFKQSGVDGEAVDSVWLDPAFIALAHIEVGATYDLDRDGRGQVVGFERVGVK</sequence>
<dbReference type="AlphaFoldDB" id="A0A644ZDU5"/>
<name>A0A644ZDU5_9ZZZZ</name>
<dbReference type="EMBL" id="VSSQ01008503">
    <property type="protein sequence ID" value="MPM39040.1"/>
    <property type="molecule type" value="Genomic_DNA"/>
</dbReference>
<gene>
    <name evidence="1" type="ORF">SDC9_85671</name>
</gene>
<organism evidence="1">
    <name type="scientific">bioreactor metagenome</name>
    <dbReference type="NCBI Taxonomy" id="1076179"/>
    <lineage>
        <taxon>unclassified sequences</taxon>
        <taxon>metagenomes</taxon>
        <taxon>ecological metagenomes</taxon>
    </lineage>
</organism>
<accession>A0A644ZDU5</accession>
<evidence type="ECO:0008006" key="2">
    <source>
        <dbReference type="Google" id="ProtNLM"/>
    </source>
</evidence>
<reference evidence="1" key="1">
    <citation type="submission" date="2019-08" db="EMBL/GenBank/DDBJ databases">
        <authorList>
            <person name="Kucharzyk K."/>
            <person name="Murdoch R.W."/>
            <person name="Higgins S."/>
            <person name="Loffler F."/>
        </authorList>
    </citation>
    <scope>NUCLEOTIDE SEQUENCE</scope>
</reference>
<protein>
    <recommendedName>
        <fullName evidence="2">Single-stranded DNA-binding protein</fullName>
    </recommendedName>
</protein>